<reference evidence="1" key="1">
    <citation type="journal article" date="2013" name="Nature">
        <title>Draft genome of the wheat A-genome progenitor Triticum urartu.</title>
        <authorList>
            <person name="Ling H.Q."/>
            <person name="Zhao S."/>
            <person name="Liu D."/>
            <person name="Wang J."/>
            <person name="Sun H."/>
            <person name="Zhang C."/>
            <person name="Fan H."/>
            <person name="Li D."/>
            <person name="Dong L."/>
            <person name="Tao Y."/>
            <person name="Gao C."/>
            <person name="Wu H."/>
            <person name="Li Y."/>
            <person name="Cui Y."/>
            <person name="Guo X."/>
            <person name="Zheng S."/>
            <person name="Wang B."/>
            <person name="Yu K."/>
            <person name="Liang Q."/>
            <person name="Yang W."/>
            <person name="Lou X."/>
            <person name="Chen J."/>
            <person name="Feng M."/>
            <person name="Jian J."/>
            <person name="Zhang X."/>
            <person name="Luo G."/>
            <person name="Jiang Y."/>
            <person name="Liu J."/>
            <person name="Wang Z."/>
            <person name="Sha Y."/>
            <person name="Zhang B."/>
            <person name="Wu H."/>
            <person name="Tang D."/>
            <person name="Shen Q."/>
            <person name="Xue P."/>
            <person name="Zou S."/>
            <person name="Wang X."/>
            <person name="Liu X."/>
            <person name="Wang F."/>
            <person name="Yang Y."/>
            <person name="An X."/>
            <person name="Dong Z."/>
            <person name="Zhang K."/>
            <person name="Zhang X."/>
            <person name="Luo M.C."/>
            <person name="Dvorak J."/>
            <person name="Tong Y."/>
            <person name="Wang J."/>
            <person name="Yang H."/>
            <person name="Li Z."/>
            <person name="Wang D."/>
            <person name="Zhang A."/>
            <person name="Wang J."/>
        </authorList>
    </citation>
    <scope>NUCLEOTIDE SEQUENCE</scope>
</reference>
<gene>
    <name evidence="1" type="ORF">TRIUR3_26682</name>
</gene>
<proteinExistence type="predicted"/>
<sequence>MPRRSLLVLLLLLLWLLEVLLLHLAELPLGPQKEFYLKKFGESLKPQLATCFICY</sequence>
<accession>M7YR65</accession>
<name>M7YR65_TRIUA</name>
<dbReference type="EMBL" id="KD198422">
    <property type="protein sequence ID" value="EMS53108.1"/>
    <property type="molecule type" value="Genomic_DNA"/>
</dbReference>
<organism evidence="1">
    <name type="scientific">Triticum urartu</name>
    <name type="common">Red wild einkorn</name>
    <name type="synonym">Crithodium urartu</name>
    <dbReference type="NCBI Taxonomy" id="4572"/>
    <lineage>
        <taxon>Eukaryota</taxon>
        <taxon>Viridiplantae</taxon>
        <taxon>Streptophyta</taxon>
        <taxon>Embryophyta</taxon>
        <taxon>Tracheophyta</taxon>
        <taxon>Spermatophyta</taxon>
        <taxon>Magnoliopsida</taxon>
        <taxon>Liliopsida</taxon>
        <taxon>Poales</taxon>
        <taxon>Poaceae</taxon>
        <taxon>BOP clade</taxon>
        <taxon>Pooideae</taxon>
        <taxon>Triticodae</taxon>
        <taxon>Triticeae</taxon>
        <taxon>Triticinae</taxon>
        <taxon>Triticum</taxon>
    </lineage>
</organism>
<evidence type="ECO:0000313" key="1">
    <source>
        <dbReference type="EMBL" id="EMS53108.1"/>
    </source>
</evidence>
<dbReference type="AlphaFoldDB" id="M7YR65"/>
<protein>
    <submittedName>
        <fullName evidence="1">Uncharacterized protein</fullName>
    </submittedName>
</protein>